<accession>A0ABU9G4V3</accession>
<proteinExistence type="inferred from homology"/>
<organism evidence="5 6">
    <name type="scientific">Marinomonas arenicola</name>
    <dbReference type="NCBI Taxonomy" id="569601"/>
    <lineage>
        <taxon>Bacteria</taxon>
        <taxon>Pseudomonadati</taxon>
        <taxon>Pseudomonadota</taxon>
        <taxon>Gammaproteobacteria</taxon>
        <taxon>Oceanospirillales</taxon>
        <taxon>Oceanospirillaceae</taxon>
        <taxon>Marinomonas</taxon>
    </lineage>
</organism>
<dbReference type="SUPFAM" id="SSF46785">
    <property type="entry name" value="Winged helix' DNA-binding domain"/>
    <property type="match status" value="1"/>
</dbReference>
<evidence type="ECO:0000256" key="1">
    <source>
        <dbReference type="ARBA" id="ARBA00009437"/>
    </source>
</evidence>
<dbReference type="EMBL" id="JBAKAR010000004">
    <property type="protein sequence ID" value="MEL0613061.1"/>
    <property type="molecule type" value="Genomic_DNA"/>
</dbReference>
<dbReference type="PANTHER" id="PTHR30126">
    <property type="entry name" value="HTH-TYPE TRANSCRIPTIONAL REGULATOR"/>
    <property type="match status" value="1"/>
</dbReference>
<evidence type="ECO:0000256" key="2">
    <source>
        <dbReference type="ARBA" id="ARBA00023015"/>
    </source>
</evidence>
<keyword evidence="6" id="KW-1185">Reference proteome</keyword>
<dbReference type="Proteomes" id="UP001379949">
    <property type="component" value="Unassembled WGS sequence"/>
</dbReference>
<dbReference type="InterPro" id="IPR036388">
    <property type="entry name" value="WH-like_DNA-bd_sf"/>
</dbReference>
<dbReference type="SUPFAM" id="SSF53850">
    <property type="entry name" value="Periplasmic binding protein-like II"/>
    <property type="match status" value="1"/>
</dbReference>
<dbReference type="RefSeq" id="WP_341566884.1">
    <property type="nucleotide sequence ID" value="NZ_JBAKAR010000004.1"/>
</dbReference>
<evidence type="ECO:0000313" key="5">
    <source>
        <dbReference type="EMBL" id="MEL0613061.1"/>
    </source>
</evidence>
<sequence length="306" mass="34483">MINNAGKLDKRDLRRLELFCEIVEQNGISNATHSTGLSQPVLSNQLIELEKSLGITLCKRGRSGFELTSEGHTVYRYANELSSVLSDFSFKLKGVKSTLTGHVRVGILDNTITLQDNIIPSAIEKFYQLSDSVDVTLEVGDYTFLSEKLSKNQLDMMIVVLGDYNTNHYAHVQPLFYEKSRLFARKDVANDIIRNDYSLSGQRINIGGYSAKIMQEILQIEQYDDVKLIDGWNVESGVILTMAGTHLSFLPTHLIENNHFQDKLIALKPTKWEFSSEFSLVLKSPKNTLTPAAMAFYHCLLELSPL</sequence>
<feature type="domain" description="HTH lysR-type" evidence="4">
    <location>
        <begin position="11"/>
        <end position="68"/>
    </location>
</feature>
<evidence type="ECO:0000256" key="3">
    <source>
        <dbReference type="ARBA" id="ARBA00023163"/>
    </source>
</evidence>
<keyword evidence="2" id="KW-0805">Transcription regulation</keyword>
<comment type="caution">
    <text evidence="5">The sequence shown here is derived from an EMBL/GenBank/DDBJ whole genome shotgun (WGS) entry which is preliminary data.</text>
</comment>
<dbReference type="PROSITE" id="PS50931">
    <property type="entry name" value="HTH_LYSR"/>
    <property type="match status" value="1"/>
</dbReference>
<comment type="similarity">
    <text evidence="1">Belongs to the LysR transcriptional regulatory family.</text>
</comment>
<dbReference type="InterPro" id="IPR036390">
    <property type="entry name" value="WH_DNA-bd_sf"/>
</dbReference>
<dbReference type="InterPro" id="IPR000847">
    <property type="entry name" value="LysR_HTH_N"/>
</dbReference>
<gene>
    <name evidence="5" type="ORF">V6242_07875</name>
</gene>
<dbReference type="Pfam" id="PF00126">
    <property type="entry name" value="HTH_1"/>
    <property type="match status" value="1"/>
</dbReference>
<evidence type="ECO:0000313" key="6">
    <source>
        <dbReference type="Proteomes" id="UP001379949"/>
    </source>
</evidence>
<dbReference type="Gene3D" id="3.40.190.10">
    <property type="entry name" value="Periplasmic binding protein-like II"/>
    <property type="match status" value="1"/>
</dbReference>
<evidence type="ECO:0000259" key="4">
    <source>
        <dbReference type="PROSITE" id="PS50931"/>
    </source>
</evidence>
<dbReference type="PANTHER" id="PTHR30126:SF98">
    <property type="entry name" value="HTH-TYPE TRANSCRIPTIONAL ACTIVATOR BAUR"/>
    <property type="match status" value="1"/>
</dbReference>
<dbReference type="Gene3D" id="1.10.10.10">
    <property type="entry name" value="Winged helix-like DNA-binding domain superfamily/Winged helix DNA-binding domain"/>
    <property type="match status" value="1"/>
</dbReference>
<name>A0ABU9G4V3_9GAMM</name>
<keyword evidence="3" id="KW-0804">Transcription</keyword>
<reference evidence="5 6" key="1">
    <citation type="submission" date="2024-02" db="EMBL/GenBank/DDBJ databases">
        <title>Bacteria isolated from the canopy kelp, Nereocystis luetkeana.</title>
        <authorList>
            <person name="Pfister C.A."/>
            <person name="Younker I.T."/>
            <person name="Light S.H."/>
        </authorList>
    </citation>
    <scope>NUCLEOTIDE SEQUENCE [LARGE SCALE GENOMIC DNA]</scope>
    <source>
        <strain evidence="5 6">TI.4.07</strain>
    </source>
</reference>
<protein>
    <submittedName>
        <fullName evidence="5">LysR family transcriptional regulator</fullName>
    </submittedName>
</protein>